<keyword evidence="1 4" id="KW-0378">Hydrolase</keyword>
<dbReference type="EMBL" id="SZQL01000002">
    <property type="protein sequence ID" value="TKK70929.1"/>
    <property type="molecule type" value="Genomic_DNA"/>
</dbReference>
<dbReference type="GO" id="GO:0016787">
    <property type="term" value="F:hydrolase activity"/>
    <property type="evidence" value="ECO:0007669"/>
    <property type="project" value="UniProtKB-KW"/>
</dbReference>
<dbReference type="Pfam" id="PF00753">
    <property type="entry name" value="Lactamase_B"/>
    <property type="match status" value="1"/>
</dbReference>
<dbReference type="PANTHER" id="PTHR11203:SF37">
    <property type="entry name" value="INTEGRATOR COMPLEX SUBUNIT 11"/>
    <property type="match status" value="1"/>
</dbReference>
<sequence>MRIAFHGAARTVTGSKHLITLQNDTQLLLDCGMFQGLSDELTDSLNSSFGFEADKVSYLLLSHAHIDHSGLIPKLVKEGFKGKIICTAATRDLAMLLLQDSADIQRSENQQHRTQRGKQDEVLEPLYTMEDVSKTAELFEVICFEEWVQLQEGVEVYYTNTGHIIGSAAITIRVTEEGQTKTLHFSGDVGRYRDVLLCPPQPFPKADFIIIESTYGNSLHENQFSTTDQLMKWIKHTCVEKQGKLIIPAFSVGRTQELLYFLNQLSLEKRLPEIPVIVDSPLSYETTQVVKKYPALFNERLQKVLEIDDDPFSFPGMRFTRHVEESMQLEHFHDPCIIIAASGMADAGRIRHHIKNNVEFERNTILLVGYCSPSSLGGQLIHGDKQVKINGQEYNVHAEIGVMRSMSAHGDADDLARYLSCQEAASVTTVFLVHGEYDVQQDFQKKLMLKGYEQVLIPEMHAVCGLNEIVAETA</sequence>
<reference evidence="4 5" key="1">
    <citation type="submission" date="2019-05" db="EMBL/GenBank/DDBJ databases">
        <title>Panacibacter sp. strain 17mud1-8 Genome sequencing and assembly.</title>
        <authorList>
            <person name="Chhetri G."/>
        </authorList>
    </citation>
    <scope>NUCLEOTIDE SEQUENCE [LARGE SCALE GENOMIC DNA]</scope>
    <source>
        <strain evidence="4 5">17mud1-8</strain>
    </source>
</reference>
<dbReference type="Gene3D" id="3.60.15.10">
    <property type="entry name" value="Ribonuclease Z/Hydroxyacylglutathione hydrolase-like"/>
    <property type="match status" value="1"/>
</dbReference>
<dbReference type="InterPro" id="IPR001279">
    <property type="entry name" value="Metallo-B-lactamas"/>
</dbReference>
<dbReference type="InterPro" id="IPR022712">
    <property type="entry name" value="Beta_Casp"/>
</dbReference>
<dbReference type="PANTHER" id="PTHR11203">
    <property type="entry name" value="CLEAVAGE AND POLYADENYLATION SPECIFICITY FACTOR FAMILY MEMBER"/>
    <property type="match status" value="1"/>
</dbReference>
<evidence type="ECO:0000259" key="2">
    <source>
        <dbReference type="SMART" id="SM00849"/>
    </source>
</evidence>
<dbReference type="SMART" id="SM01027">
    <property type="entry name" value="Beta-Casp"/>
    <property type="match status" value="1"/>
</dbReference>
<dbReference type="InterPro" id="IPR036866">
    <property type="entry name" value="RibonucZ/Hydroxyglut_hydro"/>
</dbReference>
<accession>A0A4U3L8T7</accession>
<dbReference type="InterPro" id="IPR011108">
    <property type="entry name" value="RMMBL"/>
</dbReference>
<evidence type="ECO:0000313" key="4">
    <source>
        <dbReference type="EMBL" id="TKK70929.1"/>
    </source>
</evidence>
<dbReference type="Proteomes" id="UP000305848">
    <property type="component" value="Unassembled WGS sequence"/>
</dbReference>
<keyword evidence="5" id="KW-1185">Reference proteome</keyword>
<comment type="caution">
    <text evidence="4">The sequence shown here is derived from an EMBL/GenBank/DDBJ whole genome shotgun (WGS) entry which is preliminary data.</text>
</comment>
<dbReference type="Pfam" id="PF10996">
    <property type="entry name" value="Beta-Casp"/>
    <property type="match status" value="1"/>
</dbReference>
<evidence type="ECO:0000313" key="5">
    <source>
        <dbReference type="Proteomes" id="UP000305848"/>
    </source>
</evidence>
<evidence type="ECO:0000256" key="1">
    <source>
        <dbReference type="ARBA" id="ARBA00022801"/>
    </source>
</evidence>
<feature type="domain" description="Metallo-beta-lactamase" evidence="2">
    <location>
        <begin position="13"/>
        <end position="228"/>
    </location>
</feature>
<dbReference type="OrthoDB" id="9803916at2"/>
<dbReference type="CDD" id="cd16295">
    <property type="entry name" value="TTHA0252-CPSF-like_MBL-fold"/>
    <property type="match status" value="1"/>
</dbReference>
<protein>
    <submittedName>
        <fullName evidence="4">MBL fold metallo-hydrolase</fullName>
    </submittedName>
</protein>
<dbReference type="AlphaFoldDB" id="A0A4U3L8T7"/>
<name>A0A4U3L8T7_9BACT</name>
<dbReference type="SUPFAM" id="SSF56281">
    <property type="entry name" value="Metallo-hydrolase/oxidoreductase"/>
    <property type="match status" value="1"/>
</dbReference>
<dbReference type="Gene3D" id="3.40.50.10890">
    <property type="match status" value="1"/>
</dbReference>
<proteinExistence type="predicted"/>
<dbReference type="GO" id="GO:0004521">
    <property type="term" value="F:RNA endonuclease activity"/>
    <property type="evidence" value="ECO:0007669"/>
    <property type="project" value="TreeGrafter"/>
</dbReference>
<gene>
    <name evidence="4" type="ORF">FC093_04350</name>
</gene>
<feature type="domain" description="Beta-Casp" evidence="3">
    <location>
        <begin position="255"/>
        <end position="380"/>
    </location>
</feature>
<dbReference type="SMART" id="SM00849">
    <property type="entry name" value="Lactamase_B"/>
    <property type="match status" value="1"/>
</dbReference>
<dbReference type="InterPro" id="IPR050698">
    <property type="entry name" value="MBL"/>
</dbReference>
<dbReference type="Pfam" id="PF07521">
    <property type="entry name" value="RMMBL"/>
    <property type="match status" value="1"/>
</dbReference>
<organism evidence="4 5">
    <name type="scientific">Ilyomonas limi</name>
    <dbReference type="NCBI Taxonomy" id="2575867"/>
    <lineage>
        <taxon>Bacteria</taxon>
        <taxon>Pseudomonadati</taxon>
        <taxon>Bacteroidota</taxon>
        <taxon>Chitinophagia</taxon>
        <taxon>Chitinophagales</taxon>
        <taxon>Chitinophagaceae</taxon>
        <taxon>Ilyomonas</taxon>
    </lineage>
</organism>
<dbReference type="RefSeq" id="WP_137260528.1">
    <property type="nucleotide sequence ID" value="NZ_SZQL01000002.1"/>
</dbReference>
<evidence type="ECO:0000259" key="3">
    <source>
        <dbReference type="SMART" id="SM01027"/>
    </source>
</evidence>